<evidence type="ECO:0000313" key="2">
    <source>
        <dbReference type="EMBL" id="OOS25498.1"/>
    </source>
</evidence>
<name>A0A1T0CSZ4_9GAMM</name>
<feature type="domain" description="DpnD/PcfM-like C-terminal" evidence="1">
    <location>
        <begin position="5"/>
        <end position="46"/>
    </location>
</feature>
<reference evidence="2 3" key="1">
    <citation type="submission" date="2017-02" db="EMBL/GenBank/DDBJ databases">
        <title>Draft genome sequence of Moraxella pluranimalium CCUG 54913T type strain.</title>
        <authorList>
            <person name="Salva-Serra F."/>
            <person name="Engstrom-Jakobsson H."/>
            <person name="Thorell K."/>
            <person name="Jaen-Luchoro D."/>
            <person name="Gonzales-Siles L."/>
            <person name="Karlsson R."/>
            <person name="Yazdan S."/>
            <person name="Boulund F."/>
            <person name="Johnning A."/>
            <person name="Engstrand L."/>
            <person name="Kristiansson E."/>
            <person name="Moore E."/>
        </authorList>
    </citation>
    <scope>NUCLEOTIDE SEQUENCE [LARGE SCALE GENOMIC DNA]</scope>
    <source>
        <strain evidence="2 3">CCUG 54913</strain>
    </source>
</reference>
<keyword evidence="3" id="KW-1185">Reference proteome</keyword>
<sequence>MPNFQIEIVEMLSTVIDIQAENLDEALYLAEKKYHDEEVVLTEAHHMTTDFRDYNKVKNDLTYTSSTYYSDE</sequence>
<comment type="caution">
    <text evidence="2">The sequence shown here is derived from an EMBL/GenBank/DDBJ whole genome shotgun (WGS) entry which is preliminary data.</text>
</comment>
<dbReference type="STRING" id="470453.B0680_01295"/>
<evidence type="ECO:0000259" key="1">
    <source>
        <dbReference type="Pfam" id="PF14207"/>
    </source>
</evidence>
<dbReference type="RefSeq" id="WP_078253253.1">
    <property type="nucleotide sequence ID" value="NZ_MUYU01000006.1"/>
</dbReference>
<dbReference type="EMBL" id="MUYU01000006">
    <property type="protein sequence ID" value="OOS25498.1"/>
    <property type="molecule type" value="Genomic_DNA"/>
</dbReference>
<protein>
    <recommendedName>
        <fullName evidence="1">DpnD/PcfM-like C-terminal domain-containing protein</fullName>
    </recommendedName>
</protein>
<evidence type="ECO:0000313" key="3">
    <source>
        <dbReference type="Proteomes" id="UP000189800"/>
    </source>
</evidence>
<dbReference type="AlphaFoldDB" id="A0A1T0CSZ4"/>
<accession>A0A1T0CSZ4</accession>
<dbReference type="Pfam" id="PF14207">
    <property type="entry name" value="DpnD-PcfM"/>
    <property type="match status" value="1"/>
</dbReference>
<gene>
    <name evidence="2" type="ORF">B0680_01295</name>
</gene>
<dbReference type="Proteomes" id="UP000189800">
    <property type="component" value="Unassembled WGS sequence"/>
</dbReference>
<dbReference type="InterPro" id="IPR025575">
    <property type="entry name" value="DpnD/PcfM_C"/>
</dbReference>
<organism evidence="2 3">
    <name type="scientific">Moraxella pluranimalium</name>
    <dbReference type="NCBI Taxonomy" id="470453"/>
    <lineage>
        <taxon>Bacteria</taxon>
        <taxon>Pseudomonadati</taxon>
        <taxon>Pseudomonadota</taxon>
        <taxon>Gammaproteobacteria</taxon>
        <taxon>Moraxellales</taxon>
        <taxon>Moraxellaceae</taxon>
        <taxon>Moraxella</taxon>
    </lineage>
</organism>
<proteinExistence type="predicted"/>